<gene>
    <name evidence="2" type="ORF">SAMN05421786_10530</name>
</gene>
<evidence type="ECO:0000313" key="3">
    <source>
        <dbReference type="Proteomes" id="UP000186744"/>
    </source>
</evidence>
<dbReference type="Proteomes" id="UP000186744">
    <property type="component" value="Unassembled WGS sequence"/>
</dbReference>
<evidence type="ECO:0000259" key="1">
    <source>
        <dbReference type="Pfam" id="PF13598"/>
    </source>
</evidence>
<dbReference type="PANTHER" id="PTHR31005">
    <property type="entry name" value="DUF4139 DOMAIN-CONTAINING PROTEIN"/>
    <property type="match status" value="1"/>
</dbReference>
<proteinExistence type="predicted"/>
<name>A0A1N7PBW4_9FLAO</name>
<evidence type="ECO:0000313" key="2">
    <source>
        <dbReference type="EMBL" id="SIT07919.1"/>
    </source>
</evidence>
<organism evidence="2 3">
    <name type="scientific">Chryseobacterium ureilyticum</name>
    <dbReference type="NCBI Taxonomy" id="373668"/>
    <lineage>
        <taxon>Bacteria</taxon>
        <taxon>Pseudomonadati</taxon>
        <taxon>Bacteroidota</taxon>
        <taxon>Flavobacteriia</taxon>
        <taxon>Flavobacteriales</taxon>
        <taxon>Weeksellaceae</taxon>
        <taxon>Chryseobacterium group</taxon>
        <taxon>Chryseobacterium</taxon>
    </lineage>
</organism>
<keyword evidence="3" id="KW-1185">Reference proteome</keyword>
<dbReference type="STRING" id="373668.SAMN05421786_10530"/>
<dbReference type="Pfam" id="PF13598">
    <property type="entry name" value="DUF4139"/>
    <property type="match status" value="1"/>
</dbReference>
<dbReference type="EMBL" id="FTOL01000005">
    <property type="protein sequence ID" value="SIT07919.1"/>
    <property type="molecule type" value="Genomic_DNA"/>
</dbReference>
<accession>A0A1N7PBW4</accession>
<dbReference type="AlphaFoldDB" id="A0A1N7PBW4"/>
<feature type="domain" description="DUF4139" evidence="1">
    <location>
        <begin position="29"/>
        <end position="235"/>
    </location>
</feature>
<dbReference type="OrthoDB" id="634585at2"/>
<sequence>MLEVADYQMKKSSAMVNAYQMRQDIAAKPSQVPIASVSDSQMNVIYELNYNQTILSQEKEQYVILDKKQIDATYKYHTVPKVNNQVFLMAFVKNWQNLNLINGEANIYFEDNYIGKTNITSSYVKDEFPISLGVDERITVKRIKLEDKTSQKPMSSNKWENESYQISIRNNTKESIDLEVLDQLPISENSKISVKALEIGDGNFDEKTGSILWNKKIVSGGAEKISFSYEIKYPKEMQVQYYNR</sequence>
<dbReference type="NCBIfam" id="TIGR02231">
    <property type="entry name" value="mucoidy inhibitor MuiA family protein"/>
    <property type="match status" value="1"/>
</dbReference>
<dbReference type="InterPro" id="IPR011935">
    <property type="entry name" value="CHP02231"/>
</dbReference>
<reference evidence="3" key="1">
    <citation type="submission" date="2017-01" db="EMBL/GenBank/DDBJ databases">
        <authorList>
            <person name="Varghese N."/>
            <person name="Submissions S."/>
        </authorList>
    </citation>
    <scope>NUCLEOTIDE SEQUENCE [LARGE SCALE GENOMIC DNA]</scope>
    <source>
        <strain evidence="3">DSM 18017</strain>
    </source>
</reference>
<dbReference type="PANTHER" id="PTHR31005:SF8">
    <property type="entry name" value="DUF4139 DOMAIN-CONTAINING PROTEIN"/>
    <property type="match status" value="1"/>
</dbReference>
<protein>
    <recommendedName>
        <fullName evidence="1">DUF4139 domain-containing protein</fullName>
    </recommendedName>
</protein>
<dbReference type="InterPro" id="IPR037291">
    <property type="entry name" value="DUF4139"/>
</dbReference>